<dbReference type="AlphaFoldDB" id="Q0S5C5"/>
<protein>
    <submittedName>
        <fullName evidence="2">Probable protease</fullName>
    </submittedName>
</protein>
<name>Q0S5C5_RHOJR</name>
<dbReference type="InterPro" id="IPR043504">
    <property type="entry name" value="Peptidase_S1_PA_chymotrypsin"/>
</dbReference>
<evidence type="ECO:0000313" key="2">
    <source>
        <dbReference type="EMBL" id="ABG97261.1"/>
    </source>
</evidence>
<keyword evidence="2" id="KW-0378">Hydrolase</keyword>
<dbReference type="CDD" id="cd21112">
    <property type="entry name" value="alphaLP-like"/>
    <property type="match status" value="1"/>
</dbReference>
<evidence type="ECO:0000313" key="3">
    <source>
        <dbReference type="Proteomes" id="UP000008710"/>
    </source>
</evidence>
<dbReference type="KEGG" id="rha:RHA1_ro05481"/>
<reference evidence="3" key="1">
    <citation type="journal article" date="2006" name="Proc. Natl. Acad. Sci. U.S.A.">
        <title>The complete genome of Rhodococcus sp. RHA1 provides insights into a catabolic powerhouse.</title>
        <authorList>
            <person name="McLeod M.P."/>
            <person name="Warren R.L."/>
            <person name="Hsiao W.W.L."/>
            <person name="Araki N."/>
            <person name="Myhre M."/>
            <person name="Fernandes C."/>
            <person name="Miyazawa D."/>
            <person name="Wong W."/>
            <person name="Lillquist A.L."/>
            <person name="Wang D."/>
            <person name="Dosanjh M."/>
            <person name="Hara H."/>
            <person name="Petrescu A."/>
            <person name="Morin R.D."/>
            <person name="Yang G."/>
            <person name="Stott J.M."/>
            <person name="Schein J.E."/>
            <person name="Shin H."/>
            <person name="Smailus D."/>
            <person name="Siddiqui A.S."/>
            <person name="Marra M.A."/>
            <person name="Jones S.J.M."/>
            <person name="Holt R."/>
            <person name="Brinkman F.S.L."/>
            <person name="Miyauchi K."/>
            <person name="Fukuda M."/>
            <person name="Davies J.E."/>
            <person name="Mohn W.W."/>
            <person name="Eltis L.D."/>
        </authorList>
    </citation>
    <scope>NUCLEOTIDE SEQUENCE [LARGE SCALE GENOMIC DNA]</scope>
    <source>
        <strain evidence="3">RHA1</strain>
    </source>
</reference>
<dbReference type="Proteomes" id="UP000008710">
    <property type="component" value="Chromosome"/>
</dbReference>
<dbReference type="InterPro" id="IPR009003">
    <property type="entry name" value="Peptidase_S1_PA"/>
</dbReference>
<dbReference type="Gene3D" id="3.30.300.50">
    <property type="match status" value="1"/>
</dbReference>
<evidence type="ECO:0000256" key="1">
    <source>
        <dbReference type="SAM" id="SignalP"/>
    </source>
</evidence>
<organism evidence="2 3">
    <name type="scientific">Rhodococcus jostii (strain RHA1)</name>
    <dbReference type="NCBI Taxonomy" id="101510"/>
    <lineage>
        <taxon>Bacteria</taxon>
        <taxon>Bacillati</taxon>
        <taxon>Actinomycetota</taxon>
        <taxon>Actinomycetes</taxon>
        <taxon>Mycobacteriales</taxon>
        <taxon>Nocardiaceae</taxon>
        <taxon>Rhodococcus</taxon>
    </lineage>
</organism>
<dbReference type="EMBL" id="CP000431">
    <property type="protein sequence ID" value="ABG97261.1"/>
    <property type="molecule type" value="Genomic_DNA"/>
</dbReference>
<keyword evidence="1" id="KW-0732">Signal</keyword>
<accession>Q0S5C5</accession>
<sequence>MRPRGNCEQTNIRKAPMRSSIARRAAVFGSAALLLLGPVAASAQADPVEPGVSGQAAKLPAELIDAIQRDLSLSPDQYLEHSELGQKLAEFAKIARIQFPDAFAGTWLDNAGTPIVGLADGADKDAAVAAAEKAGFQVKDVAQSESSLQAQVKSLDSWLDTQPPAVADLVRGVAIDIVNNDLVLRADNVGGLQLPDFLKGARVVQSPATAAPLPSTDLTPIAEPLPADALLGGDAYGSLGGGVGLRCSLGFNGTDSSGGPVNITAGHCDPNRDAAGTSEASEAFSLVPGGTGPRIGTFAKTSLDIHDYSIIRADDNAAHRFENNGVRVPGAAPVAITGTADPIVGAPVCKSGLTTGFTCGVVTSVAQTVSVGERTLADSFSTSMCALQGDSGGTIVTGTLALGISSASNVGQYPICQVADVVTFVLGESPELFATPINEVLAENPGLRVRTS</sequence>
<feature type="chain" id="PRO_5004176553" evidence="1">
    <location>
        <begin position="46"/>
        <end position="452"/>
    </location>
</feature>
<gene>
    <name evidence="2" type="ordered locus">RHA1_ro05481</name>
</gene>
<dbReference type="GO" id="GO:0006508">
    <property type="term" value="P:proteolysis"/>
    <property type="evidence" value="ECO:0007669"/>
    <property type="project" value="UniProtKB-KW"/>
</dbReference>
<dbReference type="HOGENOM" id="CLU_030648_2_0_11"/>
<dbReference type="SUPFAM" id="SSF50494">
    <property type="entry name" value="Trypsin-like serine proteases"/>
    <property type="match status" value="1"/>
</dbReference>
<keyword evidence="2" id="KW-0645">Protease</keyword>
<dbReference type="InterPro" id="IPR035070">
    <property type="entry name" value="Streptogrisin_prodomain"/>
</dbReference>
<feature type="signal peptide" evidence="1">
    <location>
        <begin position="1"/>
        <end position="45"/>
    </location>
</feature>
<proteinExistence type="predicted"/>
<dbReference type="Gene3D" id="2.40.10.10">
    <property type="entry name" value="Trypsin-like serine proteases"/>
    <property type="match status" value="2"/>
</dbReference>
<dbReference type="eggNOG" id="COG3979">
    <property type="taxonomic scope" value="Bacteria"/>
</dbReference>
<dbReference type="GO" id="GO:0008233">
    <property type="term" value="F:peptidase activity"/>
    <property type="evidence" value="ECO:0007669"/>
    <property type="project" value="UniProtKB-KW"/>
</dbReference>